<dbReference type="InterPro" id="IPR055259">
    <property type="entry name" value="YkvP/CgeB_Glyco_trans-like"/>
</dbReference>
<keyword evidence="2" id="KW-0328">Glycosyltransferase</keyword>
<name>A0ABS8YCZ1_9BACL</name>
<dbReference type="CDD" id="cd03801">
    <property type="entry name" value="GT4_PimA-like"/>
    <property type="match status" value="1"/>
</dbReference>
<feature type="domain" description="Spore protein YkvP/CgeB glycosyl transferase-like" evidence="1">
    <location>
        <begin position="259"/>
        <end position="375"/>
    </location>
</feature>
<organism evidence="2 3">
    <name type="scientific">Paenibacillus profundus</name>
    <dbReference type="NCBI Taxonomy" id="1173085"/>
    <lineage>
        <taxon>Bacteria</taxon>
        <taxon>Bacillati</taxon>
        <taxon>Bacillota</taxon>
        <taxon>Bacilli</taxon>
        <taxon>Bacillales</taxon>
        <taxon>Paenibacillaceae</taxon>
        <taxon>Paenibacillus</taxon>
    </lineage>
</organism>
<dbReference type="Pfam" id="PF13524">
    <property type="entry name" value="Glyco_trans_1_2"/>
    <property type="match status" value="1"/>
</dbReference>
<comment type="caution">
    <text evidence="2">The sequence shown here is derived from an EMBL/GenBank/DDBJ whole genome shotgun (WGS) entry which is preliminary data.</text>
</comment>
<reference evidence="2 3" key="1">
    <citation type="submission" date="2021-11" db="EMBL/GenBank/DDBJ databases">
        <title>Draft genome sequence of Paenibacillus profundus YoMME, a new Gram-positive bacteria with exoelectrogenic properties.</title>
        <authorList>
            <person name="Hubenova Y."/>
            <person name="Hubenova E."/>
            <person name="Manasiev Y."/>
            <person name="Peykov S."/>
            <person name="Mitov M."/>
        </authorList>
    </citation>
    <scope>NUCLEOTIDE SEQUENCE [LARGE SCALE GENOMIC DNA]</scope>
    <source>
        <strain evidence="2 3">YoMME</strain>
    </source>
</reference>
<dbReference type="RefSeq" id="WP_233696380.1">
    <property type="nucleotide sequence ID" value="NZ_JAJNBZ010000004.1"/>
</dbReference>
<dbReference type="EMBL" id="JAJNBZ010000004">
    <property type="protein sequence ID" value="MCE5169382.1"/>
    <property type="molecule type" value="Genomic_DNA"/>
</dbReference>
<dbReference type="GO" id="GO:0016757">
    <property type="term" value="F:glycosyltransferase activity"/>
    <property type="evidence" value="ECO:0007669"/>
    <property type="project" value="UniProtKB-KW"/>
</dbReference>
<gene>
    <name evidence="2" type="ORF">LQV63_08660</name>
</gene>
<dbReference type="SUPFAM" id="SSF53756">
    <property type="entry name" value="UDP-Glycosyltransferase/glycogen phosphorylase"/>
    <property type="match status" value="1"/>
</dbReference>
<dbReference type="Gene3D" id="3.40.50.2000">
    <property type="entry name" value="Glycogen Phosphorylase B"/>
    <property type="match status" value="2"/>
</dbReference>
<proteinExistence type="predicted"/>
<dbReference type="PANTHER" id="PTHR12526">
    <property type="entry name" value="GLYCOSYLTRANSFERASE"/>
    <property type="match status" value="1"/>
</dbReference>
<sequence>MISETKCGGCTMDLGYIERKLKELHNLKTKIMKEMDIDWDDGGYYNNGMTFVTKKYKRNFENLQDMKIACIMDDFTFHSYDPQCKLMQVTPNNWLSEIKEFKPDLFFLESAWKGMKGLWNTQVAHISDELIELLNYLRSNDVPIVFWNKEDPVHYNTFLATAKYADFVFTTDIDCIKKYKSILKHERVYLLPFAAQTKFHNPLEYYDRQDKYCFAGAYYKRYPERIRDLETFIDAITENNVIDIYDRNYYNNDSNYSFPKSYKRYIVGNLKPDEIDKAYKGYRYNINMNSVKQSQSMCARRVFELLASNTVTVSNYSKAVRNFFGDLVICTDDGKRLKDEIKKFDDIEYYQKFRLQGLRKVLQDHTYQERLNYLVNKVYTNALEIVQPHVAIFVSAITDEEIARAIKQFERQQYESKHLFIVTKRIDDYSNTSAISFVGENLSKEFAGIQENYDYVSFFSNIDYYGENYITDLLLALKYSDNSVITKGTYYSNKESGIKKQNEGHQYRQIDQASVRKSLIQSNLLSEDRLVTFIDSIDDAILEKVALSVDEYNYCMNEINDECVIVDDIYILDKGASISAVEEVVSNIKGSEFLSANTILSPYDIVKVVGKSKKISLNLENNSVAIQSELVTGHQYIYMDNYFFIEEFNFDSMMDMYLDVDFQSRFSLDIVAVFYDHKKNKLRNIIKPCNRKISVSIDSAVKYVKFGFRVAEAGKCYIKQLIIGQFNVDTGCYLNKSNVLLIADNYPDYQDLYRYAFIHSRLIEYKNQGQLVDVFKLNEKYNKGYSEFGGIDVASGYFEELRNNLFYASYDTVLIHFLNDNIWGCIKNSVVDKKIIVWIHGSEIQPWWRRKYNYSSDQQLNKAKAESEKRLAFWKDIFKLALSGQYSFHFVFVSNYFAHEVFEDINIVLPKEKYSVIHNYIDNRLFSYSEKDPELRKKILSIRPFANRKYANDLTVKAIQLLAKESFFKELEFKIIGQGELFQSTLKPLMRYKNVSIEEKFLRQEEIAEIHKQYGVFMVPTRMDSQGVSRDEAMSSGLVPVTNRVAAIPEFVDEQCGLLVEEEDYVGLAESIKLLYMEPELFLKLSMKAANRVKNQSGYQSTILNEIDLIKV</sequence>
<protein>
    <submittedName>
        <fullName evidence="2">Glycosyltransferase</fullName>
        <ecNumber evidence="2">2.4.-.-</ecNumber>
    </submittedName>
</protein>
<keyword evidence="2" id="KW-0808">Transferase</keyword>
<keyword evidence="3" id="KW-1185">Reference proteome</keyword>
<evidence type="ECO:0000313" key="3">
    <source>
        <dbReference type="Proteomes" id="UP001199916"/>
    </source>
</evidence>
<dbReference type="EC" id="2.4.-.-" evidence="2"/>
<evidence type="ECO:0000313" key="2">
    <source>
        <dbReference type="EMBL" id="MCE5169382.1"/>
    </source>
</evidence>
<accession>A0ABS8YCZ1</accession>
<dbReference type="PANTHER" id="PTHR12526:SF630">
    <property type="entry name" value="GLYCOSYLTRANSFERASE"/>
    <property type="match status" value="1"/>
</dbReference>
<evidence type="ECO:0000259" key="1">
    <source>
        <dbReference type="Pfam" id="PF13524"/>
    </source>
</evidence>
<dbReference type="Proteomes" id="UP001199916">
    <property type="component" value="Unassembled WGS sequence"/>
</dbReference>
<dbReference type="Pfam" id="PF13692">
    <property type="entry name" value="Glyco_trans_1_4"/>
    <property type="match status" value="1"/>
</dbReference>